<gene>
    <name evidence="6" type="ORF">LVY72_21300</name>
</gene>
<feature type="domain" description="Sigma-54 factor interaction" evidence="5">
    <location>
        <begin position="325"/>
        <end position="524"/>
    </location>
</feature>
<dbReference type="Pfam" id="PF02954">
    <property type="entry name" value="HTH_8"/>
    <property type="match status" value="1"/>
</dbReference>
<dbReference type="PRINTS" id="PR01590">
    <property type="entry name" value="HTHFIS"/>
</dbReference>
<dbReference type="PANTHER" id="PTHR32071">
    <property type="entry name" value="TRANSCRIPTIONAL REGULATORY PROTEIN"/>
    <property type="match status" value="1"/>
</dbReference>
<dbReference type="InterPro" id="IPR009057">
    <property type="entry name" value="Homeodomain-like_sf"/>
</dbReference>
<evidence type="ECO:0000313" key="7">
    <source>
        <dbReference type="Proteomes" id="UP001165368"/>
    </source>
</evidence>
<keyword evidence="2" id="KW-0067">ATP-binding</keyword>
<dbReference type="InterPro" id="IPR003959">
    <property type="entry name" value="ATPase_AAA_core"/>
</dbReference>
<evidence type="ECO:0000256" key="3">
    <source>
        <dbReference type="ARBA" id="ARBA00023015"/>
    </source>
</evidence>
<dbReference type="InterPro" id="IPR002197">
    <property type="entry name" value="HTH_Fis"/>
</dbReference>
<dbReference type="InterPro" id="IPR025944">
    <property type="entry name" value="Sigma_54_int_dom_CS"/>
</dbReference>
<reference evidence="6" key="1">
    <citation type="submission" date="2022-01" db="EMBL/GenBank/DDBJ databases">
        <authorList>
            <person name="Jo J.-H."/>
            <person name="Im W.-T."/>
        </authorList>
    </citation>
    <scope>NUCLEOTIDE SEQUENCE</scope>
    <source>
        <strain evidence="6">I2-34</strain>
    </source>
</reference>
<proteinExistence type="predicted"/>
<dbReference type="EMBL" id="JAKLTQ010000025">
    <property type="protein sequence ID" value="MCG2624429.1"/>
    <property type="molecule type" value="Genomic_DNA"/>
</dbReference>
<dbReference type="Gene3D" id="1.10.8.60">
    <property type="match status" value="1"/>
</dbReference>
<sequence>MSTSTPSRELVNLRDRLLETGRWPEHHTLRSEIANSWRRCLTSGVDPEQRSTTAVSVSNPDAIVARASRAVMKRRSDLLQDTPVGLLVADRNATVVSHWSGDQRLAGILRSAGSDEGNLLDESVAGTNGVGTALEEQAIVRISGAEHFTDAFQNFSCVGVPLRHPITRRILGVLNMTCRLEHANPLLLPFALETAHEIESQLYLDSSKTERLLLEQFLSAQRRSDRPIVALNDRLVITNPAAARILDDVNQGNLWELAAKAIHSRTTTVENLQVPNGDEVSIRFSAAEEGGSVIGAVMEILPAAKRPALHAAVRSRTAPEPLEGMAGSSPAWRQVEESALRLRGSTLPMLLRGGPGTGKTALASAMFAQQKADGRLVVLDGRLQAMEGASAWVQSVRDAMASPDTVVVLSHLESLKPRAAQGVSALIDAQAGGRGRLVGTVSEEGDLDASVLRLIERLSVATLRLPPLRDRLEDLPELLQKLSSRHISNGAHVRWTDETVQILSRLMWPGNIRELDNLVRLVVAKHPGGAIRAEHLPGEIRSQASRRQLTMLERLEYDAIIAADERAKGNKTEAAALLGISRATLYRKIRAFGINMGTSAF</sequence>
<accession>A0ABS9LCN6</accession>
<evidence type="ECO:0000256" key="1">
    <source>
        <dbReference type="ARBA" id="ARBA00022741"/>
    </source>
</evidence>
<dbReference type="InterPro" id="IPR058031">
    <property type="entry name" value="AAA_lid_NorR"/>
</dbReference>
<keyword evidence="7" id="KW-1185">Reference proteome</keyword>
<evidence type="ECO:0000313" key="6">
    <source>
        <dbReference type="EMBL" id="MCG2624429.1"/>
    </source>
</evidence>
<dbReference type="SUPFAM" id="SSF52540">
    <property type="entry name" value="P-loop containing nucleoside triphosphate hydrolases"/>
    <property type="match status" value="1"/>
</dbReference>
<evidence type="ECO:0000256" key="2">
    <source>
        <dbReference type="ARBA" id="ARBA00022840"/>
    </source>
</evidence>
<dbReference type="Gene3D" id="1.10.10.60">
    <property type="entry name" value="Homeodomain-like"/>
    <property type="match status" value="1"/>
</dbReference>
<keyword evidence="1" id="KW-0547">Nucleotide-binding</keyword>
<evidence type="ECO:0000259" key="5">
    <source>
        <dbReference type="PROSITE" id="PS50045"/>
    </source>
</evidence>
<dbReference type="PROSITE" id="PS50045">
    <property type="entry name" value="SIGMA54_INTERACT_4"/>
    <property type="match status" value="1"/>
</dbReference>
<dbReference type="SUPFAM" id="SSF46689">
    <property type="entry name" value="Homeodomain-like"/>
    <property type="match status" value="1"/>
</dbReference>
<dbReference type="InterPro" id="IPR029016">
    <property type="entry name" value="GAF-like_dom_sf"/>
</dbReference>
<protein>
    <recommendedName>
        <fullName evidence="5">Sigma-54 factor interaction domain-containing protein</fullName>
    </recommendedName>
</protein>
<dbReference type="RefSeq" id="WP_237826305.1">
    <property type="nucleotide sequence ID" value="NZ_JAKLTQ010000025.1"/>
</dbReference>
<keyword evidence="3" id="KW-0805">Transcription regulation</keyword>
<name>A0ABS9LCN6_9MICC</name>
<keyword evidence="4" id="KW-0804">Transcription</keyword>
<dbReference type="Gene3D" id="3.30.450.40">
    <property type="match status" value="1"/>
</dbReference>
<dbReference type="PROSITE" id="PS00688">
    <property type="entry name" value="SIGMA54_INTERACT_3"/>
    <property type="match status" value="1"/>
</dbReference>
<dbReference type="PANTHER" id="PTHR32071:SF57">
    <property type="entry name" value="C4-DICARBOXYLATE TRANSPORT TRANSCRIPTIONAL REGULATORY PROTEIN DCTD"/>
    <property type="match status" value="1"/>
</dbReference>
<dbReference type="Pfam" id="PF00004">
    <property type="entry name" value="AAA"/>
    <property type="match status" value="1"/>
</dbReference>
<dbReference type="InterPro" id="IPR027417">
    <property type="entry name" value="P-loop_NTPase"/>
</dbReference>
<organism evidence="6 7">
    <name type="scientific">Arthrobacter hankyongi</name>
    <dbReference type="NCBI Taxonomy" id="2904801"/>
    <lineage>
        <taxon>Bacteria</taxon>
        <taxon>Bacillati</taxon>
        <taxon>Actinomycetota</taxon>
        <taxon>Actinomycetes</taxon>
        <taxon>Micrococcales</taxon>
        <taxon>Micrococcaceae</taxon>
        <taxon>Arthrobacter</taxon>
    </lineage>
</organism>
<dbReference type="InterPro" id="IPR002078">
    <property type="entry name" value="Sigma_54_int"/>
</dbReference>
<evidence type="ECO:0000256" key="4">
    <source>
        <dbReference type="ARBA" id="ARBA00023163"/>
    </source>
</evidence>
<comment type="caution">
    <text evidence="6">The sequence shown here is derived from an EMBL/GenBank/DDBJ whole genome shotgun (WGS) entry which is preliminary data.</text>
</comment>
<dbReference type="Gene3D" id="3.40.50.300">
    <property type="entry name" value="P-loop containing nucleotide triphosphate hydrolases"/>
    <property type="match status" value="1"/>
</dbReference>
<dbReference type="Pfam" id="PF25601">
    <property type="entry name" value="AAA_lid_14"/>
    <property type="match status" value="1"/>
</dbReference>
<dbReference type="Proteomes" id="UP001165368">
    <property type="component" value="Unassembled WGS sequence"/>
</dbReference>